<dbReference type="PANTHER" id="PTHR30413">
    <property type="entry name" value="INNER MEMBRANE TRANSPORT PERMEASE"/>
    <property type="match status" value="1"/>
</dbReference>
<proteinExistence type="inferred from homology"/>
<dbReference type="AlphaFoldDB" id="K6CRB5"/>
<evidence type="ECO:0000313" key="12">
    <source>
        <dbReference type="EMBL" id="EKN62797.1"/>
    </source>
</evidence>
<comment type="subcellular location">
    <subcellularLocation>
        <location evidence="1 10">Cell membrane</location>
        <topology evidence="1 10">Multi-pass membrane protein</topology>
    </subcellularLocation>
</comment>
<feature type="transmembrane region" description="Helical" evidence="10">
    <location>
        <begin position="35"/>
        <end position="55"/>
    </location>
</feature>
<feature type="domain" description="ABC transmembrane type-2" evidence="11">
    <location>
        <begin position="36"/>
        <end position="262"/>
    </location>
</feature>
<evidence type="ECO:0000256" key="5">
    <source>
        <dbReference type="ARBA" id="ARBA00022597"/>
    </source>
</evidence>
<dbReference type="InterPro" id="IPR047817">
    <property type="entry name" value="ABC2_TM_bact-type"/>
</dbReference>
<dbReference type="PRINTS" id="PR00164">
    <property type="entry name" value="ABC2TRNSPORT"/>
</dbReference>
<evidence type="ECO:0000256" key="9">
    <source>
        <dbReference type="ARBA" id="ARBA00023136"/>
    </source>
</evidence>
<dbReference type="GO" id="GO:0043190">
    <property type="term" value="C:ATP-binding cassette (ABC) transporter complex"/>
    <property type="evidence" value="ECO:0007669"/>
    <property type="project" value="InterPro"/>
</dbReference>
<dbReference type="InterPro" id="IPR013525">
    <property type="entry name" value="ABC2_TM"/>
</dbReference>
<comment type="caution">
    <text evidence="12">The sequence shown here is derived from an EMBL/GenBank/DDBJ whole genome shotgun (WGS) entry which is preliminary data.</text>
</comment>
<accession>K6CRB5</accession>
<evidence type="ECO:0000256" key="2">
    <source>
        <dbReference type="ARBA" id="ARBA00007783"/>
    </source>
</evidence>
<feature type="transmembrane region" description="Helical" evidence="10">
    <location>
        <begin position="185"/>
        <end position="203"/>
    </location>
</feature>
<comment type="similarity">
    <text evidence="2 10">Belongs to the ABC-2 integral membrane protein family.</text>
</comment>
<evidence type="ECO:0000259" key="11">
    <source>
        <dbReference type="PROSITE" id="PS51012"/>
    </source>
</evidence>
<keyword evidence="6 10" id="KW-0812">Transmembrane</keyword>
<dbReference type="Proteomes" id="UP000006315">
    <property type="component" value="Unassembled WGS sequence"/>
</dbReference>
<feature type="transmembrane region" description="Helical" evidence="10">
    <location>
        <begin position="149"/>
        <end position="173"/>
    </location>
</feature>
<dbReference type="PIRSF" id="PIRSF006648">
    <property type="entry name" value="DrrB"/>
    <property type="match status" value="1"/>
</dbReference>
<keyword evidence="4 10" id="KW-1003">Cell membrane</keyword>
<reference evidence="12 13" key="1">
    <citation type="journal article" date="2012" name="Front. Microbiol.">
        <title>Redundancy and modularity in membrane-associated dissimilatory nitrate reduction in Bacillus.</title>
        <authorList>
            <person name="Heylen K."/>
            <person name="Keltjens J."/>
        </authorList>
    </citation>
    <scope>NUCLEOTIDE SEQUENCE [LARGE SCALE GENOMIC DNA]</scope>
    <source>
        <strain evidence="12 13">LMG 9581</strain>
    </source>
</reference>
<dbReference type="GO" id="GO:0140359">
    <property type="term" value="F:ABC-type transporter activity"/>
    <property type="evidence" value="ECO:0007669"/>
    <property type="project" value="InterPro"/>
</dbReference>
<keyword evidence="5" id="KW-0762">Sugar transport</keyword>
<evidence type="ECO:0000256" key="10">
    <source>
        <dbReference type="RuleBase" id="RU361157"/>
    </source>
</evidence>
<evidence type="ECO:0000256" key="6">
    <source>
        <dbReference type="ARBA" id="ARBA00022692"/>
    </source>
</evidence>
<feature type="transmembrane region" description="Helical" evidence="10">
    <location>
        <begin position="240"/>
        <end position="259"/>
    </location>
</feature>
<keyword evidence="13" id="KW-1185">Reference proteome</keyword>
<evidence type="ECO:0000256" key="8">
    <source>
        <dbReference type="ARBA" id="ARBA00022989"/>
    </source>
</evidence>
<evidence type="ECO:0000256" key="1">
    <source>
        <dbReference type="ARBA" id="ARBA00004651"/>
    </source>
</evidence>
<evidence type="ECO:0000256" key="4">
    <source>
        <dbReference type="ARBA" id="ARBA00022475"/>
    </source>
</evidence>
<keyword evidence="9 10" id="KW-0472">Membrane</keyword>
<dbReference type="Pfam" id="PF01061">
    <property type="entry name" value="ABC2_membrane"/>
    <property type="match status" value="1"/>
</dbReference>
<dbReference type="STRING" id="1131731.BAZO_20308"/>
<keyword evidence="3 10" id="KW-0813">Transport</keyword>
<dbReference type="GO" id="GO:0015920">
    <property type="term" value="P:lipopolysaccharide transport"/>
    <property type="evidence" value="ECO:0007669"/>
    <property type="project" value="TreeGrafter"/>
</dbReference>
<dbReference type="PANTHER" id="PTHR30413:SF10">
    <property type="entry name" value="CAPSULE POLYSACCHARIDE EXPORT INNER-MEMBRANE PROTEIN CTRC"/>
    <property type="match status" value="1"/>
</dbReference>
<keyword evidence="8 10" id="KW-1133">Transmembrane helix</keyword>
<dbReference type="RefSeq" id="WP_003333307.1">
    <property type="nucleotide sequence ID" value="NZ_AJLR01000152.1"/>
</dbReference>
<dbReference type="PATRIC" id="fig|1131731.3.peg.4142"/>
<evidence type="ECO:0000256" key="3">
    <source>
        <dbReference type="ARBA" id="ARBA00022448"/>
    </source>
</evidence>
<gene>
    <name evidence="12" type="ORF">BAZO_20308</name>
</gene>
<evidence type="ECO:0000256" key="7">
    <source>
        <dbReference type="ARBA" id="ARBA00022903"/>
    </source>
</evidence>
<sequence length="270" mass="30603">MLGSVKSIISSIIINKSLTKQLVKREIKGRYKGSYLGLLWSFITPIFMLIIYTFVFSVIFQAKWGNNADTNKLEFALLLFSGLLVFNVFAEIISRAPSIITSNANYVKKVVFPLEILPIVSLGSALFHAFISLIVLILSMFLLIGTLHWTIILFPLVLLPICLISLGLSWFLASLGVYIRDIGQVINIIVSALMFLSPIFYPISAIPKEMQFLYYFNPISYAVEDTRRTIIWGQLPHWNWLGYGMLVGIVVALFGYIWFKKTRKGFADVL</sequence>
<name>K6CRB5_SCHAZ</name>
<feature type="transmembrane region" description="Helical" evidence="10">
    <location>
        <begin position="114"/>
        <end position="143"/>
    </location>
</feature>
<dbReference type="InterPro" id="IPR000412">
    <property type="entry name" value="ABC_2_transport"/>
</dbReference>
<dbReference type="PROSITE" id="PS51012">
    <property type="entry name" value="ABC_TM2"/>
    <property type="match status" value="1"/>
</dbReference>
<evidence type="ECO:0000313" key="13">
    <source>
        <dbReference type="Proteomes" id="UP000006315"/>
    </source>
</evidence>
<organism evidence="12 13">
    <name type="scientific">Schinkia azotoformans LMG 9581</name>
    <dbReference type="NCBI Taxonomy" id="1131731"/>
    <lineage>
        <taxon>Bacteria</taxon>
        <taxon>Bacillati</taxon>
        <taxon>Bacillota</taxon>
        <taxon>Bacilli</taxon>
        <taxon>Bacillales</taxon>
        <taxon>Bacillaceae</taxon>
        <taxon>Calidifontibacillus/Schinkia group</taxon>
        <taxon>Schinkia</taxon>
    </lineage>
</organism>
<keyword evidence="7" id="KW-0972">Capsule biogenesis/degradation</keyword>
<dbReference type="EMBL" id="AJLR01000152">
    <property type="protein sequence ID" value="EKN62797.1"/>
    <property type="molecule type" value="Genomic_DNA"/>
</dbReference>
<feature type="transmembrane region" description="Helical" evidence="10">
    <location>
        <begin position="75"/>
        <end position="93"/>
    </location>
</feature>
<protein>
    <recommendedName>
        <fullName evidence="10">Transport permease protein</fullName>
    </recommendedName>
</protein>